<dbReference type="UniPathway" id="UPA00659"/>
<evidence type="ECO:0000256" key="1">
    <source>
        <dbReference type="ARBA" id="ARBA00001974"/>
    </source>
</evidence>
<evidence type="ECO:0000256" key="10">
    <source>
        <dbReference type="ARBA" id="ARBA00023002"/>
    </source>
</evidence>
<comment type="caution">
    <text evidence="18">The sequence shown here is derived from an EMBL/GenBank/DDBJ whole genome shotgun (WGS) entry which is preliminary data.</text>
</comment>
<keyword evidence="14" id="KW-0472">Membrane</keyword>
<evidence type="ECO:0000256" key="2">
    <source>
        <dbReference type="ARBA" id="ARBA00005005"/>
    </source>
</evidence>
<proteinExistence type="inferred from homology"/>
<dbReference type="Gene3D" id="1.10.540.10">
    <property type="entry name" value="Acyl-CoA dehydrogenase/oxidase, N-terminal domain"/>
    <property type="match status" value="1"/>
</dbReference>
<dbReference type="Proteomes" id="UP000218767">
    <property type="component" value="Unassembled WGS sequence"/>
</dbReference>
<evidence type="ECO:0000256" key="4">
    <source>
        <dbReference type="ARBA" id="ARBA00012033"/>
    </source>
</evidence>
<keyword evidence="8" id="KW-0274">FAD</keyword>
<dbReference type="NCBIfam" id="NF007000">
    <property type="entry name" value="PRK09463.1"/>
    <property type="match status" value="1"/>
</dbReference>
<comment type="similarity">
    <text evidence="3">Belongs to the acyl-CoA dehydrogenase family.</text>
</comment>
<keyword evidence="7" id="KW-0285">Flavoprotein</keyword>
<protein>
    <recommendedName>
        <fullName evidence="6">Acyl-coenzyme A dehydrogenase</fullName>
        <ecNumber evidence="4">1.3.8.7</ecNumber>
        <ecNumber evidence="5">1.3.8.8</ecNumber>
    </recommendedName>
</protein>
<dbReference type="InterPro" id="IPR037069">
    <property type="entry name" value="AcylCoA_DH/ox_N_sf"/>
</dbReference>
<dbReference type="InterPro" id="IPR036250">
    <property type="entry name" value="AcylCo_DH-like_C"/>
</dbReference>
<dbReference type="FunFam" id="1.20.140.10:FF:000009">
    <property type="entry name" value="Acyl-CoA dehydrogenase"/>
    <property type="match status" value="1"/>
</dbReference>
<comment type="catalytic activity">
    <reaction evidence="13">
        <text>a long-chain 2,3-saturated fatty acyl-CoA + oxidized [electron-transfer flavoprotein] + H(+) = a long-chain (2E)-enoyl-CoA + reduced [electron-transfer flavoprotein]</text>
        <dbReference type="Rhea" id="RHEA:17721"/>
        <dbReference type="Rhea" id="RHEA-COMP:10685"/>
        <dbReference type="Rhea" id="RHEA-COMP:10686"/>
        <dbReference type="ChEBI" id="CHEBI:15378"/>
        <dbReference type="ChEBI" id="CHEBI:57692"/>
        <dbReference type="ChEBI" id="CHEBI:58307"/>
        <dbReference type="ChEBI" id="CHEBI:83721"/>
        <dbReference type="ChEBI" id="CHEBI:83727"/>
        <dbReference type="EC" id="1.3.8.8"/>
    </reaction>
</comment>
<dbReference type="Gene3D" id="1.20.140.10">
    <property type="entry name" value="Butyryl-CoA Dehydrogenase, subunit A, domain 3"/>
    <property type="match status" value="1"/>
</dbReference>
<keyword evidence="9" id="KW-0276">Fatty acid metabolism</keyword>
<accession>A0A2A4X397</accession>
<dbReference type="InterPro" id="IPR009075">
    <property type="entry name" value="AcylCo_DH/oxidase_C"/>
</dbReference>
<evidence type="ECO:0000259" key="15">
    <source>
        <dbReference type="Pfam" id="PF00441"/>
    </source>
</evidence>
<evidence type="ECO:0000256" key="6">
    <source>
        <dbReference type="ARBA" id="ARBA00020144"/>
    </source>
</evidence>
<dbReference type="Pfam" id="PF00441">
    <property type="entry name" value="Acyl-CoA_dh_1"/>
    <property type="match status" value="1"/>
</dbReference>
<evidence type="ECO:0000256" key="7">
    <source>
        <dbReference type="ARBA" id="ARBA00022630"/>
    </source>
</evidence>
<dbReference type="SUPFAM" id="SSF56645">
    <property type="entry name" value="Acyl-CoA dehydrogenase NM domain-like"/>
    <property type="match status" value="1"/>
</dbReference>
<name>A0A2A4X397_9GAMM</name>
<dbReference type="NCBIfam" id="NF009586">
    <property type="entry name" value="PRK13026.1"/>
    <property type="match status" value="1"/>
</dbReference>
<evidence type="ECO:0000256" key="8">
    <source>
        <dbReference type="ARBA" id="ARBA00022827"/>
    </source>
</evidence>
<evidence type="ECO:0000256" key="11">
    <source>
        <dbReference type="ARBA" id="ARBA00023098"/>
    </source>
</evidence>
<dbReference type="PANTHER" id="PTHR48083">
    <property type="entry name" value="MEDIUM-CHAIN SPECIFIC ACYL-COA DEHYDROGENASE, MITOCHONDRIAL-RELATED"/>
    <property type="match status" value="1"/>
</dbReference>
<comment type="cofactor">
    <cofactor evidence="1">
        <name>FAD</name>
        <dbReference type="ChEBI" id="CHEBI:57692"/>
    </cofactor>
</comment>
<dbReference type="InterPro" id="IPR013786">
    <property type="entry name" value="AcylCoA_DH/ox_N"/>
</dbReference>
<feature type="domain" description="Acyl-CoA dehydrogenase C-terminal bacterial-type" evidence="17">
    <location>
        <begin position="515"/>
        <end position="799"/>
    </location>
</feature>
<feature type="transmembrane region" description="Helical" evidence="14">
    <location>
        <begin position="28"/>
        <end position="61"/>
    </location>
</feature>
<evidence type="ECO:0000256" key="13">
    <source>
        <dbReference type="ARBA" id="ARBA00049247"/>
    </source>
</evidence>
<dbReference type="AlphaFoldDB" id="A0A2A4X397"/>
<dbReference type="PANTHER" id="PTHR48083:SF33">
    <property type="entry name" value="ACYL-COENZYME A DEHYDROGENASE"/>
    <property type="match status" value="1"/>
</dbReference>
<sequence>MSTLVQSLIALALVWVFAYRRARMSTILVSLLTLLLAMTFYGGFAWLPWLLLLLVGFFYFVTDLRMQLMTQPLYKFFQSVLPPMNRTEMEALEAGDVWWEVELFQGDPDWDELLNYPKPELTQEEQAFLENETEALCDMLDDWQIVQHDKDMSPEAWQYMKDAGFLGMIIPKEYGGLGFSAIAHSSIVTKLATKSSSAAVTAMVPNSLGPAELLLKYGTDEQRQRYLPGLANGSEIPCFGLTSPEAGSDAGAIIDAGIVCKGEYNGKECLGLSLTWNKRYITLAPVATVLGLAFKMFDPDNLLGDETDLGITVALIPTDHPGVVHGNRHIPMGMAFMNGPTQGVDVFVPLDWIIGGPDYAGKGWQMLVDCLSEGRAISLPALSAAIAKVCYRLTGAYSRIRTQFNMPIGNFEGIEEALSRIAGYAYQLEASRVMTAGAVDLHIKPSVVSAIAKYHMTENARKVIQDAMDVHGGRGLILGRANYLAYAYMSIPIAITVEGANILTRNLIIFGQGAIRCHPFIFREMQAAKDKDSEAGLKEFDSLIFRHAGYCFSNFVRTLSLSLTFALVARAPVGDATAKHYRQITRMSSSLALVSDISMMLLGGALKRKERLSSRLGDVLSNLYLATAVLKYYRDNGSNREELPYVDWNIQLALYNCQIAYSEFFENLPNKPIAWLLKLIVFPFGRRYRLPNDALEQTMVKTMFSDSPLRDRISQPMYIGKDASDPSFIIEDAFTKLLATKATRDAIRQALKDGDITNTGDLGVLVGAAVKGKVCSKSEADAYLAAEAARDLAIQVDDFPADQF</sequence>
<dbReference type="FunFam" id="1.10.540.10:FF:000004">
    <property type="entry name" value="Acyl-CoA dehydrogenase"/>
    <property type="match status" value="1"/>
</dbReference>
<comment type="catalytic activity">
    <reaction evidence="12">
        <text>a medium-chain 2,3-saturated fatty acyl-CoA + oxidized [electron-transfer flavoprotein] + H(+) = a medium-chain (2E)-enoyl-CoA + reduced [electron-transfer flavoprotein]</text>
        <dbReference type="Rhea" id="RHEA:14477"/>
        <dbReference type="Rhea" id="RHEA-COMP:10685"/>
        <dbReference type="Rhea" id="RHEA-COMP:10686"/>
        <dbReference type="ChEBI" id="CHEBI:15378"/>
        <dbReference type="ChEBI" id="CHEBI:57692"/>
        <dbReference type="ChEBI" id="CHEBI:58307"/>
        <dbReference type="ChEBI" id="CHEBI:83723"/>
        <dbReference type="ChEBI" id="CHEBI:83726"/>
        <dbReference type="EC" id="1.3.8.7"/>
    </reaction>
</comment>
<evidence type="ECO:0000256" key="3">
    <source>
        <dbReference type="ARBA" id="ARBA00009347"/>
    </source>
</evidence>
<feature type="domain" description="Acyl-CoA dehydrogenase/oxidase C-terminal" evidence="15">
    <location>
        <begin position="361"/>
        <end position="508"/>
    </location>
</feature>
<dbReference type="Pfam" id="PF09317">
    <property type="entry name" value="ACDH_C"/>
    <property type="match status" value="1"/>
</dbReference>
<dbReference type="EC" id="1.3.8.7" evidence="4"/>
<dbReference type="GO" id="GO:0033539">
    <property type="term" value="P:fatty acid beta-oxidation using acyl-CoA dehydrogenase"/>
    <property type="evidence" value="ECO:0007669"/>
    <property type="project" value="InterPro"/>
</dbReference>
<dbReference type="EC" id="1.3.8.8" evidence="5"/>
<dbReference type="GO" id="GO:0005737">
    <property type="term" value="C:cytoplasm"/>
    <property type="evidence" value="ECO:0007669"/>
    <property type="project" value="TreeGrafter"/>
</dbReference>
<evidence type="ECO:0000313" key="18">
    <source>
        <dbReference type="EMBL" id="PCI77152.1"/>
    </source>
</evidence>
<dbReference type="SUPFAM" id="SSF47203">
    <property type="entry name" value="Acyl-CoA dehydrogenase C-terminal domain-like"/>
    <property type="match status" value="1"/>
</dbReference>
<dbReference type="FunFam" id="2.40.110.10:FF:000010">
    <property type="entry name" value="Acyl-CoA dehydrogenase"/>
    <property type="match status" value="1"/>
</dbReference>
<gene>
    <name evidence="18" type="primary">fadE</name>
    <name evidence="18" type="ORF">COB20_08815</name>
</gene>
<feature type="domain" description="Acyl-CoA dehydrogenase/oxidase N-terminal" evidence="16">
    <location>
        <begin position="126"/>
        <end position="233"/>
    </location>
</feature>
<keyword evidence="14" id="KW-1133">Transmembrane helix</keyword>
<dbReference type="GO" id="GO:0070991">
    <property type="term" value="F:medium-chain fatty acyl-CoA dehydrogenase activity"/>
    <property type="evidence" value="ECO:0007669"/>
    <property type="project" value="UniProtKB-EC"/>
</dbReference>
<evidence type="ECO:0000256" key="12">
    <source>
        <dbReference type="ARBA" id="ARBA00047882"/>
    </source>
</evidence>
<dbReference type="Gene3D" id="2.40.110.10">
    <property type="entry name" value="Butyryl-CoA Dehydrogenase, subunit A, domain 2"/>
    <property type="match status" value="1"/>
</dbReference>
<dbReference type="GO" id="GO:0004466">
    <property type="term" value="F:long-chain fatty acyl-CoA dehydrogenase activity"/>
    <property type="evidence" value="ECO:0007669"/>
    <property type="project" value="UniProtKB-EC"/>
</dbReference>
<dbReference type="InterPro" id="IPR050741">
    <property type="entry name" value="Acyl-CoA_dehydrogenase"/>
</dbReference>
<reference evidence="19" key="1">
    <citation type="submission" date="2017-08" db="EMBL/GenBank/DDBJ databases">
        <title>A dynamic microbial community with high functional redundancy inhabits the cold, oxic subseafloor aquifer.</title>
        <authorList>
            <person name="Tully B.J."/>
            <person name="Wheat C.G."/>
            <person name="Glazer B.T."/>
            <person name="Huber J.A."/>
        </authorList>
    </citation>
    <scope>NUCLEOTIDE SEQUENCE [LARGE SCALE GENOMIC DNA]</scope>
</reference>
<organism evidence="18 19">
    <name type="scientific">SAR86 cluster bacterium</name>
    <dbReference type="NCBI Taxonomy" id="2030880"/>
    <lineage>
        <taxon>Bacteria</taxon>
        <taxon>Pseudomonadati</taxon>
        <taxon>Pseudomonadota</taxon>
        <taxon>Gammaproteobacteria</taxon>
        <taxon>SAR86 cluster</taxon>
    </lineage>
</organism>
<dbReference type="Pfam" id="PF02771">
    <property type="entry name" value="Acyl-CoA_dh_N"/>
    <property type="match status" value="1"/>
</dbReference>
<evidence type="ECO:0000259" key="17">
    <source>
        <dbReference type="Pfam" id="PF09317"/>
    </source>
</evidence>
<comment type="pathway">
    <text evidence="2">Lipid metabolism; fatty acid beta-oxidation.</text>
</comment>
<evidence type="ECO:0000256" key="5">
    <source>
        <dbReference type="ARBA" id="ARBA00012040"/>
    </source>
</evidence>
<evidence type="ECO:0000259" key="16">
    <source>
        <dbReference type="Pfam" id="PF02771"/>
    </source>
</evidence>
<keyword evidence="11" id="KW-0443">Lipid metabolism</keyword>
<evidence type="ECO:0000256" key="9">
    <source>
        <dbReference type="ARBA" id="ARBA00022832"/>
    </source>
</evidence>
<dbReference type="InterPro" id="IPR046373">
    <property type="entry name" value="Acyl-CoA_Oxase/DH_mid-dom_sf"/>
</dbReference>
<keyword evidence="10" id="KW-0560">Oxidoreductase</keyword>
<dbReference type="GO" id="GO:0050660">
    <property type="term" value="F:flavin adenine dinucleotide binding"/>
    <property type="evidence" value="ECO:0007669"/>
    <property type="project" value="InterPro"/>
</dbReference>
<evidence type="ECO:0000256" key="14">
    <source>
        <dbReference type="SAM" id="Phobius"/>
    </source>
</evidence>
<dbReference type="InterPro" id="IPR015396">
    <property type="entry name" value="FadE_C"/>
</dbReference>
<evidence type="ECO:0000313" key="19">
    <source>
        <dbReference type="Proteomes" id="UP000218767"/>
    </source>
</evidence>
<dbReference type="EMBL" id="NVUL01000048">
    <property type="protein sequence ID" value="PCI77152.1"/>
    <property type="molecule type" value="Genomic_DNA"/>
</dbReference>
<dbReference type="InterPro" id="IPR009100">
    <property type="entry name" value="AcylCoA_DH/oxidase_NM_dom_sf"/>
</dbReference>
<keyword evidence="14" id="KW-0812">Transmembrane</keyword>